<dbReference type="PANTHER" id="PTHR42250">
    <property type="entry name" value="ASCH DOMAIN-CONTAINING PROTEIN"/>
    <property type="match status" value="1"/>
</dbReference>
<dbReference type="SUPFAM" id="SSF88697">
    <property type="entry name" value="PUA domain-like"/>
    <property type="match status" value="1"/>
</dbReference>
<dbReference type="Pfam" id="PF04266">
    <property type="entry name" value="ASCH"/>
    <property type="match status" value="1"/>
</dbReference>
<evidence type="ECO:0000259" key="1">
    <source>
        <dbReference type="SMART" id="SM01022"/>
    </source>
</evidence>
<feature type="domain" description="ASCH" evidence="1">
    <location>
        <begin position="7"/>
        <end position="106"/>
    </location>
</feature>
<reference evidence="2" key="1">
    <citation type="journal article" date="2020" name="mSystems">
        <title>Genome- and Community-Level Interaction Insights into Carbon Utilization and Element Cycling Functions of Hydrothermarchaeota in Hydrothermal Sediment.</title>
        <authorList>
            <person name="Zhou Z."/>
            <person name="Liu Y."/>
            <person name="Xu W."/>
            <person name="Pan J."/>
            <person name="Luo Z.H."/>
            <person name="Li M."/>
        </authorList>
    </citation>
    <scope>NUCLEOTIDE SEQUENCE [LARGE SCALE GENOMIC DNA]</scope>
    <source>
        <strain evidence="2">SpSt-25</strain>
    </source>
</reference>
<dbReference type="InterPro" id="IPR007374">
    <property type="entry name" value="ASCH_domain"/>
</dbReference>
<sequence length="195" mass="21887">MPKLKHIMFSRLYLDKLLKGEKSLTIRAKKPNLKPGDLALVHSQGMILGKVRILSVQAKRLKDLGEEEAAQEGFQSVDQLKEALKKHYPYLKDSSYVYLIKFEWVERYDSPLADGEHAWPYALTPAEVAQLALSSGIELAEEDREILSLLAKEKSIRRAAVKLGGLSLRPLVRGVVRRAALELEKKGLLQRAASS</sequence>
<dbReference type="Gene3D" id="2.30.130.30">
    <property type="entry name" value="Hypothetical protein"/>
    <property type="match status" value="1"/>
</dbReference>
<proteinExistence type="predicted"/>
<evidence type="ECO:0000313" key="2">
    <source>
        <dbReference type="EMBL" id="HEB48255.1"/>
    </source>
</evidence>
<organism evidence="2">
    <name type="scientific">Thermofilum pendens</name>
    <dbReference type="NCBI Taxonomy" id="2269"/>
    <lineage>
        <taxon>Archaea</taxon>
        <taxon>Thermoproteota</taxon>
        <taxon>Thermoprotei</taxon>
        <taxon>Thermofilales</taxon>
        <taxon>Thermofilaceae</taxon>
        <taxon>Thermofilum</taxon>
    </lineage>
</organism>
<dbReference type="InterPro" id="IPR015947">
    <property type="entry name" value="PUA-like_sf"/>
</dbReference>
<dbReference type="SMART" id="SM01022">
    <property type="entry name" value="ASCH"/>
    <property type="match status" value="1"/>
</dbReference>
<dbReference type="PANTHER" id="PTHR42250:SF1">
    <property type="entry name" value="ASCH DOMAIN-CONTAINING PROTEIN"/>
    <property type="match status" value="1"/>
</dbReference>
<dbReference type="EMBL" id="DSKP01000014">
    <property type="protein sequence ID" value="HEB48255.1"/>
    <property type="molecule type" value="Genomic_DNA"/>
</dbReference>
<dbReference type="CDD" id="cd06552">
    <property type="entry name" value="ASCH_yqfb_like"/>
    <property type="match status" value="1"/>
</dbReference>
<protein>
    <submittedName>
        <fullName evidence="2">ASCH domain-containing protein</fullName>
    </submittedName>
</protein>
<dbReference type="AlphaFoldDB" id="A0A7C1T135"/>
<accession>A0A7C1T135</accession>
<comment type="caution">
    <text evidence="2">The sequence shown here is derived from an EMBL/GenBank/DDBJ whole genome shotgun (WGS) entry which is preliminary data.</text>
</comment>
<name>A0A7C1T135_THEPE</name>
<gene>
    <name evidence="2" type="ORF">ENP77_00425</name>
</gene>